<proteinExistence type="predicted"/>
<dbReference type="RefSeq" id="WP_131417675.1">
    <property type="nucleotide sequence ID" value="NZ_SJXE01000026.1"/>
</dbReference>
<organism evidence="1 2">
    <name type="scientific">Corallincola luteus</name>
    <dbReference type="NCBI Taxonomy" id="1775177"/>
    <lineage>
        <taxon>Bacteria</taxon>
        <taxon>Pseudomonadati</taxon>
        <taxon>Pseudomonadota</taxon>
        <taxon>Gammaproteobacteria</taxon>
        <taxon>Alteromonadales</taxon>
        <taxon>Psychromonadaceae</taxon>
        <taxon>Corallincola</taxon>
    </lineage>
</organism>
<accession>A0ABY2AGW9</accession>
<dbReference type="InterPro" id="IPR037883">
    <property type="entry name" value="Knr4/Smi1-like_sf"/>
</dbReference>
<keyword evidence="2" id="KW-1185">Reference proteome</keyword>
<evidence type="ECO:0000313" key="2">
    <source>
        <dbReference type="Proteomes" id="UP000292554"/>
    </source>
</evidence>
<dbReference type="SUPFAM" id="SSF160631">
    <property type="entry name" value="SMI1/KNR4-like"/>
    <property type="match status" value="1"/>
</dbReference>
<name>A0ABY2AGW9_9GAMM</name>
<sequence>METNEYFLGRNYGFGYPDEYERLIPIQGEFGELRWWFLGSSSGLFDVAYNLINKDLASSIELIPFAKSSETNALACFDKSGKVYFVIGNASLKRVDWSKRLTVPSISHWYQGVTAGDF</sequence>
<gene>
    <name evidence="1" type="ORF">EZV61_19315</name>
</gene>
<evidence type="ECO:0000313" key="1">
    <source>
        <dbReference type="EMBL" id="TCI01077.1"/>
    </source>
</evidence>
<comment type="caution">
    <text evidence="1">The sequence shown here is derived from an EMBL/GenBank/DDBJ whole genome shotgun (WGS) entry which is preliminary data.</text>
</comment>
<dbReference type="Proteomes" id="UP000292554">
    <property type="component" value="Unassembled WGS sequence"/>
</dbReference>
<dbReference type="EMBL" id="SJXE01000026">
    <property type="protein sequence ID" value="TCI01077.1"/>
    <property type="molecule type" value="Genomic_DNA"/>
</dbReference>
<protein>
    <submittedName>
        <fullName evidence="1">Uncharacterized protein</fullName>
    </submittedName>
</protein>
<reference evidence="1 2" key="1">
    <citation type="submission" date="2019-02" db="EMBL/GenBank/DDBJ databases">
        <title>Corallincola luteus sp. nov., a marine bacterium isolated from surface sediment of Bohai Sea in China.</title>
        <authorList>
            <person name="Ren Q."/>
        </authorList>
    </citation>
    <scope>NUCLEOTIDE SEQUENCE [LARGE SCALE GENOMIC DNA]</scope>
    <source>
        <strain evidence="1 2">DASS28</strain>
    </source>
</reference>